<evidence type="ECO:0000256" key="1">
    <source>
        <dbReference type="SAM" id="MobiDB-lite"/>
    </source>
</evidence>
<keyword evidence="3" id="KW-1185">Reference proteome</keyword>
<feature type="compositionally biased region" description="Low complexity" evidence="1">
    <location>
        <begin position="8"/>
        <end position="21"/>
    </location>
</feature>
<dbReference type="Gene3D" id="3.30.565.10">
    <property type="entry name" value="Histidine kinase-like ATPase, C-terminal domain"/>
    <property type="match status" value="1"/>
</dbReference>
<gene>
    <name evidence="2" type="ORF">ACFPQB_04885</name>
</gene>
<dbReference type="Proteomes" id="UP001596072">
    <property type="component" value="Unassembled WGS sequence"/>
</dbReference>
<organism evidence="2 3">
    <name type="scientific">Nocardioides vastitatis</name>
    <dbReference type="NCBI Taxonomy" id="2568655"/>
    <lineage>
        <taxon>Bacteria</taxon>
        <taxon>Bacillati</taxon>
        <taxon>Actinomycetota</taxon>
        <taxon>Actinomycetes</taxon>
        <taxon>Propionibacteriales</taxon>
        <taxon>Nocardioidaceae</taxon>
        <taxon>Nocardioides</taxon>
    </lineage>
</organism>
<name>A0ABW0ZDW6_9ACTN</name>
<accession>A0ABW0ZDW6</accession>
<dbReference type="InterPro" id="IPR036890">
    <property type="entry name" value="HATPase_C_sf"/>
</dbReference>
<evidence type="ECO:0000313" key="3">
    <source>
        <dbReference type="Proteomes" id="UP001596072"/>
    </source>
</evidence>
<feature type="region of interest" description="Disordered" evidence="1">
    <location>
        <begin position="1"/>
        <end position="22"/>
    </location>
</feature>
<evidence type="ECO:0000313" key="2">
    <source>
        <dbReference type="EMBL" id="MFC5728242.1"/>
    </source>
</evidence>
<dbReference type="EMBL" id="JBHSNS010000001">
    <property type="protein sequence ID" value="MFC5728242.1"/>
    <property type="molecule type" value="Genomic_DNA"/>
</dbReference>
<reference evidence="3" key="1">
    <citation type="journal article" date="2019" name="Int. J. Syst. Evol. Microbiol.">
        <title>The Global Catalogue of Microorganisms (GCM) 10K type strain sequencing project: providing services to taxonomists for standard genome sequencing and annotation.</title>
        <authorList>
            <consortium name="The Broad Institute Genomics Platform"/>
            <consortium name="The Broad Institute Genome Sequencing Center for Infectious Disease"/>
            <person name="Wu L."/>
            <person name="Ma J."/>
        </authorList>
    </citation>
    <scope>NUCLEOTIDE SEQUENCE [LARGE SCALE GENOMIC DNA]</scope>
    <source>
        <strain evidence="3">YIM 94188</strain>
    </source>
</reference>
<proteinExistence type="predicted"/>
<protein>
    <submittedName>
        <fullName evidence="2">Anti-sigma factor</fullName>
    </submittedName>
</protein>
<dbReference type="RefSeq" id="WP_240769705.1">
    <property type="nucleotide sequence ID" value="NZ_JBHSNS010000001.1"/>
</dbReference>
<comment type="caution">
    <text evidence="2">The sequence shown here is derived from an EMBL/GenBank/DDBJ whole genome shotgun (WGS) entry which is preliminary data.</text>
</comment>
<sequence length="143" mass="14784">MSDTSSLASGDAPAPGVPGDPAEVELRLPADGAYVSVVRTLTAGLAARLDFTMDDIEDLRIAVSEASAMVLDEADAGAQLDCRYLLAPGELTLTISTAAQDPVAPDYESFGWQVLATLASEAAIDAVPGSYSVRLTVRSSLEP</sequence>